<dbReference type="AlphaFoldDB" id="A0A1F5LV76"/>
<reference evidence="6 7" key="1">
    <citation type="journal article" date="2016" name="Sci. Rep.">
        <title>Penicillium arizonense, a new, genome sequenced fungal species, reveals a high chemical diversity in secreted metabolites.</title>
        <authorList>
            <person name="Grijseels S."/>
            <person name="Nielsen J.C."/>
            <person name="Randelovic M."/>
            <person name="Nielsen J."/>
            <person name="Nielsen K.F."/>
            <person name="Workman M."/>
            <person name="Frisvad J.C."/>
        </authorList>
    </citation>
    <scope>NUCLEOTIDE SEQUENCE [LARGE SCALE GENOMIC DNA]</scope>
    <source>
        <strain evidence="6 7">CBS 141311</strain>
    </source>
</reference>
<feature type="repeat" description="ANK" evidence="3">
    <location>
        <begin position="141"/>
        <end position="173"/>
    </location>
</feature>
<dbReference type="SUPFAM" id="SSF48403">
    <property type="entry name" value="Ankyrin repeat"/>
    <property type="match status" value="1"/>
</dbReference>
<evidence type="ECO:0000256" key="2">
    <source>
        <dbReference type="ARBA" id="ARBA00023043"/>
    </source>
</evidence>
<gene>
    <name evidence="6" type="ORF">PENARI_c002G05625</name>
</gene>
<feature type="region of interest" description="Disordered" evidence="4">
    <location>
        <begin position="447"/>
        <end position="466"/>
    </location>
</feature>
<evidence type="ECO:0000256" key="1">
    <source>
        <dbReference type="ARBA" id="ARBA00022737"/>
    </source>
</evidence>
<dbReference type="Pfam" id="PF00023">
    <property type="entry name" value="Ank"/>
    <property type="match status" value="1"/>
</dbReference>
<evidence type="ECO:0000313" key="6">
    <source>
        <dbReference type="EMBL" id="OGE57067.1"/>
    </source>
</evidence>
<dbReference type="Pfam" id="PF12796">
    <property type="entry name" value="Ank_2"/>
    <property type="match status" value="2"/>
</dbReference>
<dbReference type="PANTHER" id="PTHR24198">
    <property type="entry name" value="ANKYRIN REPEAT AND PROTEIN KINASE DOMAIN-CONTAINING PROTEIN"/>
    <property type="match status" value="1"/>
</dbReference>
<dbReference type="PROSITE" id="PS50181">
    <property type="entry name" value="FBOX"/>
    <property type="match status" value="1"/>
</dbReference>
<dbReference type="Pfam" id="PF00646">
    <property type="entry name" value="F-box"/>
    <property type="match status" value="1"/>
</dbReference>
<dbReference type="SMART" id="SM00248">
    <property type="entry name" value="ANK"/>
    <property type="match status" value="7"/>
</dbReference>
<keyword evidence="1" id="KW-0677">Repeat</keyword>
<keyword evidence="2 3" id="KW-0040">ANK repeat</keyword>
<dbReference type="OrthoDB" id="539213at2759"/>
<dbReference type="Proteomes" id="UP000177622">
    <property type="component" value="Unassembled WGS sequence"/>
</dbReference>
<accession>A0A1F5LV76</accession>
<dbReference type="RefSeq" id="XP_022492494.1">
    <property type="nucleotide sequence ID" value="XM_022627530.1"/>
</dbReference>
<comment type="caution">
    <text evidence="6">The sequence shown here is derived from an EMBL/GenBank/DDBJ whole genome shotgun (WGS) entry which is preliminary data.</text>
</comment>
<evidence type="ECO:0000259" key="5">
    <source>
        <dbReference type="PROSITE" id="PS50181"/>
    </source>
</evidence>
<evidence type="ECO:0000256" key="3">
    <source>
        <dbReference type="PROSITE-ProRule" id="PRU00023"/>
    </source>
</evidence>
<evidence type="ECO:0000313" key="7">
    <source>
        <dbReference type="Proteomes" id="UP000177622"/>
    </source>
</evidence>
<protein>
    <recommendedName>
        <fullName evidence="5">F-box domain-containing protein</fullName>
    </recommendedName>
</protein>
<dbReference type="PROSITE" id="PS50088">
    <property type="entry name" value="ANK_REPEAT"/>
    <property type="match status" value="3"/>
</dbReference>
<organism evidence="6 7">
    <name type="scientific">Penicillium arizonense</name>
    <dbReference type="NCBI Taxonomy" id="1835702"/>
    <lineage>
        <taxon>Eukaryota</taxon>
        <taxon>Fungi</taxon>
        <taxon>Dikarya</taxon>
        <taxon>Ascomycota</taxon>
        <taxon>Pezizomycotina</taxon>
        <taxon>Eurotiomycetes</taxon>
        <taxon>Eurotiomycetidae</taxon>
        <taxon>Eurotiales</taxon>
        <taxon>Aspergillaceae</taxon>
        <taxon>Penicillium</taxon>
    </lineage>
</organism>
<name>A0A1F5LV76_PENAI</name>
<feature type="repeat" description="ANK" evidence="3">
    <location>
        <begin position="351"/>
        <end position="383"/>
    </location>
</feature>
<sequence length="466" mass="52429">MGSNQSTCNGSPKKANFDNLPRELLLQITDYLDVLSTINLSLSCKDMHIILEETAKRKSKDFQGALPSDEVYKKHDFKTPDGIWARRDDIEYDENRDDFYEDEHVTPSDDEPFAQAVRSGKYEKAQYYLRLGVDPNAYCLGGAHMLSLAVHSGSPEMVQLLFDYGADLENIDYCTSMSALAHAVYTQQQDVIRKLIELGVDVNKEGLAGYIAHTCSVEIMKIFLDASLDLNRVGELTWTGHRDFEDGDHGWKLVHHLAVRNDQGMFNLLLPQLTRKMINARNLHDETPLHLALEGDGPGLSMALIRAGADINARDCDTYSSLDRALLNGHLEIAREIIERPDVELGLENENGYTELHLAIRRGDVEIIRMLLLRGAKVRRGNCFDSPLSCAIQTKRLDIVKLLCEEAQDHPFTNDEGDDDEQAAAIEEAREHEQHAIAEYLQSIPASSYKIPGRPTKKPRVGRKSK</sequence>
<keyword evidence="7" id="KW-1185">Reference proteome</keyword>
<feature type="repeat" description="ANK" evidence="3">
    <location>
        <begin position="284"/>
        <end position="316"/>
    </location>
</feature>
<dbReference type="SUPFAM" id="SSF81383">
    <property type="entry name" value="F-box domain"/>
    <property type="match status" value="1"/>
</dbReference>
<dbReference type="GeneID" id="34572264"/>
<feature type="compositionally biased region" description="Basic residues" evidence="4">
    <location>
        <begin position="455"/>
        <end position="466"/>
    </location>
</feature>
<dbReference type="PANTHER" id="PTHR24198:SF165">
    <property type="entry name" value="ANKYRIN REPEAT-CONTAINING PROTEIN-RELATED"/>
    <property type="match status" value="1"/>
</dbReference>
<evidence type="ECO:0000256" key="4">
    <source>
        <dbReference type="SAM" id="MobiDB-lite"/>
    </source>
</evidence>
<proteinExistence type="predicted"/>
<dbReference type="InterPro" id="IPR036770">
    <property type="entry name" value="Ankyrin_rpt-contain_sf"/>
</dbReference>
<dbReference type="EMBL" id="LXJU01000002">
    <property type="protein sequence ID" value="OGE57067.1"/>
    <property type="molecule type" value="Genomic_DNA"/>
</dbReference>
<dbReference type="PROSITE" id="PS50297">
    <property type="entry name" value="ANK_REP_REGION"/>
    <property type="match status" value="3"/>
</dbReference>
<dbReference type="Gene3D" id="1.25.40.20">
    <property type="entry name" value="Ankyrin repeat-containing domain"/>
    <property type="match status" value="2"/>
</dbReference>
<dbReference type="InterPro" id="IPR036047">
    <property type="entry name" value="F-box-like_dom_sf"/>
</dbReference>
<dbReference type="InterPro" id="IPR002110">
    <property type="entry name" value="Ankyrin_rpt"/>
</dbReference>
<dbReference type="InterPro" id="IPR001810">
    <property type="entry name" value="F-box_dom"/>
</dbReference>
<feature type="domain" description="F-box" evidence="5">
    <location>
        <begin position="14"/>
        <end position="75"/>
    </location>
</feature>
<dbReference type="STRING" id="1835702.A0A1F5LV76"/>